<evidence type="ECO:0000313" key="10">
    <source>
        <dbReference type="Proteomes" id="UP000287352"/>
    </source>
</evidence>
<keyword evidence="4 6" id="KW-0450">Lipoyl</keyword>
<dbReference type="InterPro" id="IPR003016">
    <property type="entry name" value="2-oxoA_DH_lipoyl-BS"/>
</dbReference>
<dbReference type="CDD" id="cd06849">
    <property type="entry name" value="lipoyl_domain"/>
    <property type="match status" value="1"/>
</dbReference>
<protein>
    <recommendedName>
        <fullName evidence="6">Dihydrolipoamide acetyltransferase component of pyruvate dehydrogenase complex</fullName>
        <ecNumber evidence="6">2.3.1.-</ecNumber>
    </recommendedName>
</protein>
<evidence type="ECO:0000256" key="6">
    <source>
        <dbReference type="RuleBase" id="RU003423"/>
    </source>
</evidence>
<keyword evidence="9" id="KW-0670">Pyruvate</keyword>
<dbReference type="InterPro" id="IPR001078">
    <property type="entry name" value="2-oxoacid_DH_actylTfrase"/>
</dbReference>
<dbReference type="OrthoDB" id="9805770at2"/>
<sequence>MQIITIPQINSNDDTCVLVEWLYENGQEVDEGALLATLETSKATIDLMSPGIGILQVRGNAGEEYAPGSEVALLFATAEERQAFLSRETADAHELPQKYILTQDAEALVREHHISDNQLASLGKKFVKKADILSLLENTDSKQQPVLTSRQQTVLQSKRTQSLVAQRVTLAHQTIPSAFAAIKIFCDPALQAITHYIEREGVIIGLLEVFLKEVGALSSLYPQFYQNHDQGEAVTTGIGVTMDVGTGLYIPVLKAVDTKSLEQIADELMEARLKALQKAFKDDDLSGGGLTISVHTEQDILLALPIIFPTQTAMLSLCSVQDELYFDDEGQVRRRQYITLGVTYDHRFINGAEAVQFLQEIKRRLESVSENNV</sequence>
<organism evidence="9 10">
    <name type="scientific">Tengunoibacter tsumagoiensis</name>
    <dbReference type="NCBI Taxonomy" id="2014871"/>
    <lineage>
        <taxon>Bacteria</taxon>
        <taxon>Bacillati</taxon>
        <taxon>Chloroflexota</taxon>
        <taxon>Ktedonobacteria</taxon>
        <taxon>Ktedonobacterales</taxon>
        <taxon>Dictyobacteraceae</taxon>
        <taxon>Tengunoibacter</taxon>
    </lineage>
</organism>
<keyword evidence="10" id="KW-1185">Reference proteome</keyword>
<dbReference type="AlphaFoldDB" id="A0A402A9G6"/>
<name>A0A402A9G6_9CHLR</name>
<dbReference type="Gene3D" id="3.30.559.10">
    <property type="entry name" value="Chloramphenicol acetyltransferase-like domain"/>
    <property type="match status" value="1"/>
</dbReference>
<dbReference type="InterPro" id="IPR011053">
    <property type="entry name" value="Single_hybrid_motif"/>
</dbReference>
<dbReference type="SUPFAM" id="SSF51230">
    <property type="entry name" value="Single hybrid motif"/>
    <property type="match status" value="1"/>
</dbReference>
<dbReference type="RefSeq" id="WP_126583228.1">
    <property type="nucleotide sequence ID" value="NZ_BIFR01000002.1"/>
</dbReference>
<dbReference type="SUPFAM" id="SSF52777">
    <property type="entry name" value="CoA-dependent acyltransferases"/>
    <property type="match status" value="1"/>
</dbReference>
<dbReference type="PROSITE" id="PS00189">
    <property type="entry name" value="LIPOYL"/>
    <property type="match status" value="1"/>
</dbReference>
<evidence type="ECO:0000259" key="8">
    <source>
        <dbReference type="Pfam" id="PF00364"/>
    </source>
</evidence>
<proteinExistence type="inferred from homology"/>
<comment type="similarity">
    <text evidence="2 6">Belongs to the 2-oxoacid dehydrogenase family.</text>
</comment>
<dbReference type="EMBL" id="BIFR01000002">
    <property type="protein sequence ID" value="GCE15817.1"/>
    <property type="molecule type" value="Genomic_DNA"/>
</dbReference>
<dbReference type="InterPro" id="IPR023213">
    <property type="entry name" value="CAT-like_dom_sf"/>
</dbReference>
<dbReference type="GO" id="GO:0005737">
    <property type="term" value="C:cytoplasm"/>
    <property type="evidence" value="ECO:0007669"/>
    <property type="project" value="TreeGrafter"/>
</dbReference>
<accession>A0A402A9G6</accession>
<dbReference type="Pfam" id="PF00198">
    <property type="entry name" value="2-oxoacid_dh"/>
    <property type="match status" value="1"/>
</dbReference>
<evidence type="ECO:0000259" key="7">
    <source>
        <dbReference type="Pfam" id="PF00198"/>
    </source>
</evidence>
<keyword evidence="5 6" id="KW-0012">Acyltransferase</keyword>
<keyword evidence="3 6" id="KW-0808">Transferase</keyword>
<gene>
    <name evidence="9" type="ORF">KTT_56760</name>
</gene>
<comment type="cofactor">
    <cofactor evidence="1 6">
        <name>(R)-lipoate</name>
        <dbReference type="ChEBI" id="CHEBI:83088"/>
    </cofactor>
</comment>
<dbReference type="GO" id="GO:0016407">
    <property type="term" value="F:acetyltransferase activity"/>
    <property type="evidence" value="ECO:0007669"/>
    <property type="project" value="TreeGrafter"/>
</dbReference>
<dbReference type="InterPro" id="IPR000089">
    <property type="entry name" value="Biotin_lipoyl"/>
</dbReference>
<evidence type="ECO:0000256" key="4">
    <source>
        <dbReference type="ARBA" id="ARBA00022823"/>
    </source>
</evidence>
<dbReference type="PANTHER" id="PTHR43178">
    <property type="entry name" value="DIHYDROLIPOAMIDE ACETYLTRANSFERASE COMPONENT OF PYRUVATE DEHYDROGENASE COMPLEX"/>
    <property type="match status" value="1"/>
</dbReference>
<evidence type="ECO:0000256" key="2">
    <source>
        <dbReference type="ARBA" id="ARBA00007317"/>
    </source>
</evidence>
<evidence type="ECO:0000313" key="9">
    <source>
        <dbReference type="EMBL" id="GCE15817.1"/>
    </source>
</evidence>
<feature type="domain" description="2-oxoacid dehydrogenase acyltransferase catalytic" evidence="7">
    <location>
        <begin position="151"/>
        <end position="368"/>
    </location>
</feature>
<dbReference type="Gene3D" id="2.40.50.100">
    <property type="match status" value="1"/>
</dbReference>
<dbReference type="Pfam" id="PF00364">
    <property type="entry name" value="Biotin_lipoyl"/>
    <property type="match status" value="1"/>
</dbReference>
<comment type="caution">
    <text evidence="9">The sequence shown here is derived from an EMBL/GenBank/DDBJ whole genome shotgun (WGS) entry which is preliminary data.</text>
</comment>
<dbReference type="InterPro" id="IPR050743">
    <property type="entry name" value="2-oxoacid_DH_E2_comp"/>
</dbReference>
<evidence type="ECO:0000256" key="5">
    <source>
        <dbReference type="ARBA" id="ARBA00023315"/>
    </source>
</evidence>
<dbReference type="PANTHER" id="PTHR43178:SF5">
    <property type="entry name" value="LIPOAMIDE ACYLTRANSFERASE COMPONENT OF BRANCHED-CHAIN ALPHA-KETO ACID DEHYDROGENASE COMPLEX, MITOCHONDRIAL"/>
    <property type="match status" value="1"/>
</dbReference>
<dbReference type="EC" id="2.3.1.-" evidence="6"/>
<reference evidence="10" key="1">
    <citation type="submission" date="2018-12" db="EMBL/GenBank/DDBJ databases">
        <title>Tengunoibacter tsumagoiensis gen. nov., sp. nov., Dictyobacter kobayashii sp. nov., D. alpinus sp. nov., and D. joshuensis sp. nov. and description of Dictyobacteraceae fam. nov. within the order Ktedonobacterales isolated from Tengu-no-mugimeshi.</title>
        <authorList>
            <person name="Wang C.M."/>
            <person name="Zheng Y."/>
            <person name="Sakai Y."/>
            <person name="Toyoda A."/>
            <person name="Minakuchi Y."/>
            <person name="Abe K."/>
            <person name="Yokota A."/>
            <person name="Yabe S."/>
        </authorList>
    </citation>
    <scope>NUCLEOTIDE SEQUENCE [LARGE SCALE GENOMIC DNA]</scope>
    <source>
        <strain evidence="10">Uno3</strain>
    </source>
</reference>
<evidence type="ECO:0000256" key="3">
    <source>
        <dbReference type="ARBA" id="ARBA00022679"/>
    </source>
</evidence>
<dbReference type="GO" id="GO:0031405">
    <property type="term" value="F:lipoic acid binding"/>
    <property type="evidence" value="ECO:0007669"/>
    <property type="project" value="TreeGrafter"/>
</dbReference>
<evidence type="ECO:0000256" key="1">
    <source>
        <dbReference type="ARBA" id="ARBA00001938"/>
    </source>
</evidence>
<feature type="domain" description="Lipoyl-binding" evidence="8">
    <location>
        <begin position="4"/>
        <end position="57"/>
    </location>
</feature>
<dbReference type="Proteomes" id="UP000287352">
    <property type="component" value="Unassembled WGS sequence"/>
</dbReference>